<comment type="subcellular location">
    <subcellularLocation>
        <location evidence="1">Membrane</location>
    </subcellularLocation>
</comment>
<dbReference type="GO" id="GO:0006511">
    <property type="term" value="P:ubiquitin-dependent protein catabolic process"/>
    <property type="evidence" value="ECO:0007669"/>
    <property type="project" value="TreeGrafter"/>
</dbReference>
<name>A0AAV9R5U7_9TELE</name>
<keyword evidence="4" id="KW-0472">Membrane</keyword>
<dbReference type="SUPFAM" id="SSF54236">
    <property type="entry name" value="Ubiquitin-like"/>
    <property type="match status" value="1"/>
</dbReference>
<evidence type="ECO:0000313" key="7">
    <source>
        <dbReference type="EMBL" id="KAK5605161.1"/>
    </source>
</evidence>
<dbReference type="PROSITE" id="PS50053">
    <property type="entry name" value="UBIQUITIN_2"/>
    <property type="match status" value="1"/>
</dbReference>
<accession>A0AAV9R5U7</accession>
<dbReference type="PANTHER" id="PTHR12943">
    <property type="entry name" value="HOMOCYSTEINE-RESPONSIVE ENDOPLASMIC RETICULUM-RESIDENT UNIQUITIN-LIKE DOMAIN HERPUD PROTEIN FAMILY MEMBER"/>
    <property type="match status" value="1"/>
</dbReference>
<keyword evidence="5" id="KW-0834">Unfolded protein response</keyword>
<dbReference type="GO" id="GO:0030968">
    <property type="term" value="P:endoplasmic reticulum unfolded protein response"/>
    <property type="evidence" value="ECO:0007669"/>
    <property type="project" value="TreeGrafter"/>
</dbReference>
<evidence type="ECO:0000313" key="8">
    <source>
        <dbReference type="Proteomes" id="UP001311232"/>
    </source>
</evidence>
<dbReference type="Pfam" id="PF00240">
    <property type="entry name" value="ubiquitin"/>
    <property type="match status" value="1"/>
</dbReference>
<dbReference type="AlphaFoldDB" id="A0AAV9R5U7"/>
<keyword evidence="8" id="KW-1185">Reference proteome</keyword>
<keyword evidence="3" id="KW-1133">Transmembrane helix</keyword>
<proteinExistence type="predicted"/>
<dbReference type="InterPro" id="IPR029071">
    <property type="entry name" value="Ubiquitin-like_domsf"/>
</dbReference>
<organism evidence="7 8">
    <name type="scientific">Crenichthys baileyi</name>
    <name type="common">White River springfish</name>
    <dbReference type="NCBI Taxonomy" id="28760"/>
    <lineage>
        <taxon>Eukaryota</taxon>
        <taxon>Metazoa</taxon>
        <taxon>Chordata</taxon>
        <taxon>Craniata</taxon>
        <taxon>Vertebrata</taxon>
        <taxon>Euteleostomi</taxon>
        <taxon>Actinopterygii</taxon>
        <taxon>Neopterygii</taxon>
        <taxon>Teleostei</taxon>
        <taxon>Neoteleostei</taxon>
        <taxon>Acanthomorphata</taxon>
        <taxon>Ovalentaria</taxon>
        <taxon>Atherinomorphae</taxon>
        <taxon>Cyprinodontiformes</taxon>
        <taxon>Goodeidae</taxon>
        <taxon>Crenichthys</taxon>
    </lineage>
</organism>
<feature type="domain" description="Ubiquitin-like" evidence="6">
    <location>
        <begin position="11"/>
        <end position="74"/>
    </location>
</feature>
<evidence type="ECO:0000256" key="4">
    <source>
        <dbReference type="ARBA" id="ARBA00023136"/>
    </source>
</evidence>
<dbReference type="GO" id="GO:0044325">
    <property type="term" value="F:transmembrane transporter binding"/>
    <property type="evidence" value="ECO:0007669"/>
    <property type="project" value="TreeGrafter"/>
</dbReference>
<dbReference type="SMART" id="SM00213">
    <property type="entry name" value="UBQ"/>
    <property type="match status" value="1"/>
</dbReference>
<dbReference type="Proteomes" id="UP001311232">
    <property type="component" value="Unassembled WGS sequence"/>
</dbReference>
<dbReference type="Gene3D" id="3.10.20.90">
    <property type="entry name" value="Phosphatidylinositol 3-kinase Catalytic Subunit, Chain A, domain 1"/>
    <property type="match status" value="1"/>
</dbReference>
<evidence type="ECO:0000256" key="3">
    <source>
        <dbReference type="ARBA" id="ARBA00022989"/>
    </source>
</evidence>
<sequence length="134" mass="15126">MDLGDSQQKTTSLLVKTPNQAQEDQIIEGVDVQWTVKDLKAHFSRVYPTKPAVSDQRLIFAGKLLPDHLHIKDLFRQTDSIPTLHLVCTMRNPPQAATKMEIQAGEEVTESRVGWCQYVVARVRKRFVGGRTGL</sequence>
<gene>
    <name evidence="7" type="ORF">CRENBAI_023306</name>
</gene>
<dbReference type="InterPro" id="IPR000626">
    <property type="entry name" value="Ubiquitin-like_dom"/>
</dbReference>
<dbReference type="EMBL" id="JAHHUM010002312">
    <property type="protein sequence ID" value="KAK5605161.1"/>
    <property type="molecule type" value="Genomic_DNA"/>
</dbReference>
<dbReference type="GO" id="GO:0005789">
    <property type="term" value="C:endoplasmic reticulum membrane"/>
    <property type="evidence" value="ECO:0007669"/>
    <property type="project" value="TreeGrafter"/>
</dbReference>
<evidence type="ECO:0000256" key="1">
    <source>
        <dbReference type="ARBA" id="ARBA00004370"/>
    </source>
</evidence>
<keyword evidence="2" id="KW-0812">Transmembrane</keyword>
<dbReference type="GO" id="GO:1904292">
    <property type="term" value="P:regulation of ERAD pathway"/>
    <property type="evidence" value="ECO:0007669"/>
    <property type="project" value="TreeGrafter"/>
</dbReference>
<evidence type="ECO:0000256" key="2">
    <source>
        <dbReference type="ARBA" id="ARBA00022692"/>
    </source>
</evidence>
<dbReference type="GO" id="GO:0032469">
    <property type="term" value="P:endoplasmic reticulum calcium ion homeostasis"/>
    <property type="evidence" value="ECO:0007669"/>
    <property type="project" value="TreeGrafter"/>
</dbReference>
<evidence type="ECO:0000256" key="5">
    <source>
        <dbReference type="ARBA" id="ARBA00023230"/>
    </source>
</evidence>
<dbReference type="PANTHER" id="PTHR12943:SF7">
    <property type="entry name" value="HOMOCYSTEINE-RESPONSIVE ENDOPLASMIC RETICULUM-RESIDENT UBIQUITIN-LIKE DOMAIN MEMBER 1 PROTEIN"/>
    <property type="match status" value="1"/>
</dbReference>
<reference evidence="7 8" key="1">
    <citation type="submission" date="2021-06" db="EMBL/GenBank/DDBJ databases">
        <authorList>
            <person name="Palmer J.M."/>
        </authorList>
    </citation>
    <scope>NUCLEOTIDE SEQUENCE [LARGE SCALE GENOMIC DNA]</scope>
    <source>
        <strain evidence="7 8">MEX-2019</strain>
        <tissue evidence="7">Muscle</tissue>
    </source>
</reference>
<evidence type="ECO:0000259" key="6">
    <source>
        <dbReference type="PROSITE" id="PS50053"/>
    </source>
</evidence>
<dbReference type="FunFam" id="3.10.20.90:FF:000046">
    <property type="entry name" value="Homocysteine-responsive endoplasmic reticulum-resident ubiquitin-like domain member 2 protein"/>
    <property type="match status" value="1"/>
</dbReference>
<protein>
    <recommendedName>
        <fullName evidence="6">Ubiquitin-like domain-containing protein</fullName>
    </recommendedName>
</protein>
<dbReference type="GO" id="GO:1902236">
    <property type="term" value="P:negative regulation of endoplasmic reticulum stress-induced intrinsic apoptotic signaling pathway"/>
    <property type="evidence" value="ECO:0007669"/>
    <property type="project" value="TreeGrafter"/>
</dbReference>
<dbReference type="InterPro" id="IPR039751">
    <property type="entry name" value="HERPUD1/2"/>
</dbReference>
<comment type="caution">
    <text evidence="7">The sequence shown here is derived from an EMBL/GenBank/DDBJ whole genome shotgun (WGS) entry which is preliminary data.</text>
</comment>